<evidence type="ECO:0008006" key="4">
    <source>
        <dbReference type="Google" id="ProtNLM"/>
    </source>
</evidence>
<sequence length="357" mass="35734">MSTTGRSTESPAADDLAASIDSAAFVRIVAAPTGDAVAAAGLLGRACRERAIGLQVSVAPRDDRATEADLTLAVGCRRADRAIGLDGPASPVAARVARALDSTPDAALAAVGPRLAGEGGDDPSPGIAGPTGDPVDDLAHSTLLRGPWSGDPGAVETRCADLAIDPATADADAICRLAGAAAIEAVDDRPPAAGAAVTAAIGTTDAGPFASIGGLADVLDVLAQERPGGATTLALGGRVPDAIEEWREHATRAHRALDDATTGRYDGLSVRRLDASAPVGTVARLAVRYETREPLVLVIADDRVAIASRSAEIDAGRCLGRASDSTDVIGNGTRAIGLTDADADAADLIASVREVAA</sequence>
<dbReference type="Proteomes" id="UP000244727">
    <property type="component" value="Chromosome"/>
</dbReference>
<dbReference type="AlphaFoldDB" id="A0A2R4X1Z4"/>
<dbReference type="KEGG" id="harc:HARCEL1_08780"/>
<proteinExistence type="predicted"/>
<accession>A0A2R4X1Z4</accession>
<name>A0A2R4X1Z4_9EURY</name>
<dbReference type="RefSeq" id="WP_108382501.1">
    <property type="nucleotide sequence ID" value="NZ_CP028858.1"/>
</dbReference>
<dbReference type="GeneID" id="36512597"/>
<evidence type="ECO:0000313" key="2">
    <source>
        <dbReference type="EMBL" id="AWB27798.1"/>
    </source>
</evidence>
<feature type="region of interest" description="Disordered" evidence="1">
    <location>
        <begin position="113"/>
        <end position="133"/>
    </location>
</feature>
<evidence type="ECO:0000313" key="3">
    <source>
        <dbReference type="Proteomes" id="UP000244727"/>
    </source>
</evidence>
<reference evidence="2 3" key="1">
    <citation type="submission" date="2018-04" db="EMBL/GenBank/DDBJ databases">
        <title>Halococcoides cellulosivorans gen. nov., sp. nov., an extremely halophilic cellulose-utilizing haloarchaeon from hypersaline lakes.</title>
        <authorList>
            <person name="Sorokin D.Y."/>
            <person name="Toshchakov S.V."/>
            <person name="Samarov N.I."/>
            <person name="Korzhenkov A."/>
            <person name="Kublanov I.V."/>
        </authorList>
    </citation>
    <scope>NUCLEOTIDE SEQUENCE [LARGE SCALE GENOMIC DNA]</scope>
    <source>
        <strain evidence="2 3">HArcel1</strain>
    </source>
</reference>
<organism evidence="2 3">
    <name type="scientific">Halococcoides cellulosivorans</name>
    <dbReference type="NCBI Taxonomy" id="1679096"/>
    <lineage>
        <taxon>Archaea</taxon>
        <taxon>Methanobacteriati</taxon>
        <taxon>Methanobacteriota</taxon>
        <taxon>Stenosarchaea group</taxon>
        <taxon>Halobacteria</taxon>
        <taxon>Halobacteriales</taxon>
        <taxon>Haloarculaceae</taxon>
        <taxon>Halococcoides</taxon>
    </lineage>
</organism>
<evidence type="ECO:0000256" key="1">
    <source>
        <dbReference type="SAM" id="MobiDB-lite"/>
    </source>
</evidence>
<protein>
    <recommendedName>
        <fullName evidence="4">Exonuclease RecJ</fullName>
    </recommendedName>
</protein>
<dbReference type="EMBL" id="CP028858">
    <property type="protein sequence ID" value="AWB27798.1"/>
    <property type="molecule type" value="Genomic_DNA"/>
</dbReference>
<keyword evidence="3" id="KW-1185">Reference proteome</keyword>
<gene>
    <name evidence="2" type="ORF">HARCEL1_08780</name>
</gene>